<protein>
    <submittedName>
        <fullName evidence="1">Uncharacterized protein</fullName>
    </submittedName>
</protein>
<proteinExistence type="predicted"/>
<gene>
    <name evidence="1" type="ORF">BDA96_10G270100</name>
</gene>
<dbReference type="EMBL" id="CM027689">
    <property type="protein sequence ID" value="KAG0515344.1"/>
    <property type="molecule type" value="Genomic_DNA"/>
</dbReference>
<dbReference type="Proteomes" id="UP000807115">
    <property type="component" value="Chromosome 10"/>
</dbReference>
<evidence type="ECO:0000313" key="1">
    <source>
        <dbReference type="EMBL" id="KAG0515344.1"/>
    </source>
</evidence>
<reference evidence="1" key="2">
    <citation type="submission" date="2020-10" db="EMBL/GenBank/DDBJ databases">
        <authorList>
            <person name="Cooper E.A."/>
            <person name="Brenton Z.W."/>
            <person name="Flinn B.S."/>
            <person name="Jenkins J."/>
            <person name="Shu S."/>
            <person name="Flowers D."/>
            <person name="Luo F."/>
            <person name="Wang Y."/>
            <person name="Xia P."/>
            <person name="Barry K."/>
            <person name="Daum C."/>
            <person name="Lipzen A."/>
            <person name="Yoshinaga Y."/>
            <person name="Schmutz J."/>
            <person name="Saski C."/>
            <person name="Vermerris W."/>
            <person name="Kresovich S."/>
        </authorList>
    </citation>
    <scope>NUCLEOTIDE SEQUENCE</scope>
</reference>
<comment type="caution">
    <text evidence="1">The sequence shown here is derived from an EMBL/GenBank/DDBJ whole genome shotgun (WGS) entry which is preliminary data.</text>
</comment>
<reference evidence="1" key="1">
    <citation type="journal article" date="2019" name="BMC Genomics">
        <title>A new reference genome for Sorghum bicolor reveals high levels of sequence similarity between sweet and grain genotypes: implications for the genetics of sugar metabolism.</title>
        <authorList>
            <person name="Cooper E.A."/>
            <person name="Brenton Z.W."/>
            <person name="Flinn B.S."/>
            <person name="Jenkins J."/>
            <person name="Shu S."/>
            <person name="Flowers D."/>
            <person name="Luo F."/>
            <person name="Wang Y."/>
            <person name="Xia P."/>
            <person name="Barry K."/>
            <person name="Daum C."/>
            <person name="Lipzen A."/>
            <person name="Yoshinaga Y."/>
            <person name="Schmutz J."/>
            <person name="Saski C."/>
            <person name="Vermerris W."/>
            <person name="Kresovich S."/>
        </authorList>
    </citation>
    <scope>NUCLEOTIDE SEQUENCE</scope>
</reference>
<sequence>MHGFLKKRPRIALVRAARGETLATAASLHLFLSTSPPPECATGRPKQQTRMVAAGPCLGDALSPMRRRRGEAGRPVMALACGGGGSVCGLSDLTLHDRIWWSLQKSNRPSHRLGYSVLPRCRKRRVRWS</sequence>
<accession>A0A921Q4B5</accession>
<name>A0A921Q4B5_SORBI</name>
<organism evidence="1 2">
    <name type="scientific">Sorghum bicolor</name>
    <name type="common">Sorghum</name>
    <name type="synonym">Sorghum vulgare</name>
    <dbReference type="NCBI Taxonomy" id="4558"/>
    <lineage>
        <taxon>Eukaryota</taxon>
        <taxon>Viridiplantae</taxon>
        <taxon>Streptophyta</taxon>
        <taxon>Embryophyta</taxon>
        <taxon>Tracheophyta</taxon>
        <taxon>Spermatophyta</taxon>
        <taxon>Magnoliopsida</taxon>
        <taxon>Liliopsida</taxon>
        <taxon>Poales</taxon>
        <taxon>Poaceae</taxon>
        <taxon>PACMAD clade</taxon>
        <taxon>Panicoideae</taxon>
        <taxon>Andropogonodae</taxon>
        <taxon>Andropogoneae</taxon>
        <taxon>Sorghinae</taxon>
        <taxon>Sorghum</taxon>
    </lineage>
</organism>
<dbReference type="AlphaFoldDB" id="A0A921Q4B5"/>
<evidence type="ECO:0000313" key="2">
    <source>
        <dbReference type="Proteomes" id="UP000807115"/>
    </source>
</evidence>